<feature type="signal peptide" evidence="1">
    <location>
        <begin position="1"/>
        <end position="23"/>
    </location>
</feature>
<organism evidence="2 3">
    <name type="scientific">Sphingobacterium nematocida</name>
    <dbReference type="NCBI Taxonomy" id="1513896"/>
    <lineage>
        <taxon>Bacteria</taxon>
        <taxon>Pseudomonadati</taxon>
        <taxon>Bacteroidota</taxon>
        <taxon>Sphingobacteriia</taxon>
        <taxon>Sphingobacteriales</taxon>
        <taxon>Sphingobacteriaceae</taxon>
        <taxon>Sphingobacterium</taxon>
    </lineage>
</organism>
<evidence type="ECO:0000313" key="2">
    <source>
        <dbReference type="EMBL" id="SKB45790.1"/>
    </source>
</evidence>
<evidence type="ECO:0000313" key="3">
    <source>
        <dbReference type="Proteomes" id="UP000190150"/>
    </source>
</evidence>
<dbReference type="STRING" id="1513896.SAMN05660841_00629"/>
<dbReference type="EMBL" id="FUZF01000002">
    <property type="protein sequence ID" value="SKB45790.1"/>
    <property type="molecule type" value="Genomic_DNA"/>
</dbReference>
<proteinExistence type="predicted"/>
<dbReference type="InterPro" id="IPR005901">
    <property type="entry name" value="GLPGLI"/>
</dbReference>
<keyword evidence="1" id="KW-0732">Signal</keyword>
<feature type="chain" id="PRO_5013205124" evidence="1">
    <location>
        <begin position="24"/>
        <end position="265"/>
    </location>
</feature>
<evidence type="ECO:0000256" key="1">
    <source>
        <dbReference type="SAM" id="SignalP"/>
    </source>
</evidence>
<reference evidence="3" key="1">
    <citation type="submission" date="2017-02" db="EMBL/GenBank/DDBJ databases">
        <authorList>
            <person name="Varghese N."/>
            <person name="Submissions S."/>
        </authorList>
    </citation>
    <scope>NUCLEOTIDE SEQUENCE [LARGE SCALE GENOMIC DNA]</scope>
    <source>
        <strain evidence="3">DSM 24091</strain>
    </source>
</reference>
<keyword evidence="3" id="KW-1185">Reference proteome</keyword>
<name>A0A1T5BFL6_9SPHI</name>
<accession>A0A1T5BFL6</accession>
<dbReference type="Pfam" id="PF09697">
    <property type="entry name" value="Porph_ging"/>
    <property type="match status" value="1"/>
</dbReference>
<gene>
    <name evidence="2" type="ORF">SAMN05660841_00629</name>
</gene>
<dbReference type="Proteomes" id="UP000190150">
    <property type="component" value="Unassembled WGS sequence"/>
</dbReference>
<sequence>MVSMKNIIIMLVGLSILGSKANAQFAMFGKSGVVSYDKTMYIKNIMRKQYIEKADERSKTQFESMLPTIPENMVLKKTLKFKENEVLFEPVKQDIDAKTKQIIMMLALDFDAVTLSDLKTKEYNRFNDIIGQKIIIQDTVKKINWRITDEYREIAGYNCRRANGVTSDSTYVIGYYSNEIPIDGGPESINGLPGLILGLVVPSQHVSYFATKVDIMDNVVLDKKVFENTKTKRMTRTEIAAMMTETFSNFLNKATIEYVVKLALM</sequence>
<dbReference type="NCBIfam" id="TIGR01200">
    <property type="entry name" value="GLPGLI"/>
    <property type="match status" value="1"/>
</dbReference>
<dbReference type="AlphaFoldDB" id="A0A1T5BFL6"/>
<dbReference type="OrthoDB" id="1440774at2"/>
<protein>
    <submittedName>
        <fullName evidence="2">GLPGLI family protein</fullName>
    </submittedName>
</protein>